<comment type="caution">
    <text evidence="5">The sequence shown here is derived from an EMBL/GenBank/DDBJ whole genome shotgun (WGS) entry which is preliminary data.</text>
</comment>
<evidence type="ECO:0000256" key="3">
    <source>
        <dbReference type="SAM" id="Phobius"/>
    </source>
</evidence>
<feature type="domain" description="Putative zinc-finger" evidence="4">
    <location>
        <begin position="16"/>
        <end position="42"/>
    </location>
</feature>
<proteinExistence type="predicted"/>
<keyword evidence="3" id="KW-0472">Membrane</keyword>
<dbReference type="EMBL" id="JAERRJ010000001">
    <property type="protein sequence ID" value="MBL1073048.1"/>
    <property type="molecule type" value="Genomic_DNA"/>
</dbReference>
<keyword evidence="3" id="KW-0812">Transmembrane</keyword>
<evidence type="ECO:0000313" key="5">
    <source>
        <dbReference type="EMBL" id="MBL1073048.1"/>
    </source>
</evidence>
<evidence type="ECO:0000259" key="4">
    <source>
        <dbReference type="Pfam" id="PF13490"/>
    </source>
</evidence>
<keyword evidence="3" id="KW-1133">Transmembrane helix</keyword>
<name>A0ABS1LXH8_9NOCA</name>
<evidence type="ECO:0000313" key="6">
    <source>
        <dbReference type="Proteomes" id="UP000602198"/>
    </source>
</evidence>
<dbReference type="InterPro" id="IPR027383">
    <property type="entry name" value="Znf_put"/>
</dbReference>
<dbReference type="Proteomes" id="UP000602198">
    <property type="component" value="Unassembled WGS sequence"/>
</dbReference>
<evidence type="ECO:0000256" key="1">
    <source>
        <dbReference type="ARBA" id="ARBA00023015"/>
    </source>
</evidence>
<keyword evidence="2" id="KW-0804">Transcription</keyword>
<accession>A0ABS1LXH8</accession>
<sequence length="236" mass="25235">MTESQELCDAYATWDGAYVLGALARDERREYEDHLAGCERCRSEVTELAGLPGLLALVDAETADSLAAQEDPPANVPPPPERLLPALADRADRKRRRSRLTALGGAVAAVAAAVAIAVPVTAEIVSHRPPAQEVVAEGSFAPQVDTTIVATFKVLVVDGQTRVDMWCSYPPSDSIYAWQLSMWVVRQDGTQSKLAEWTAKPGEVYTPDGTTSAPPEDLKVVEVRNAAGKVVLTAGL</sequence>
<keyword evidence="1" id="KW-0805">Transcription regulation</keyword>
<gene>
    <name evidence="5" type="ORF">JK358_01435</name>
</gene>
<organism evidence="5 6">
    <name type="scientific">Nocardia acididurans</name>
    <dbReference type="NCBI Taxonomy" id="2802282"/>
    <lineage>
        <taxon>Bacteria</taxon>
        <taxon>Bacillati</taxon>
        <taxon>Actinomycetota</taxon>
        <taxon>Actinomycetes</taxon>
        <taxon>Mycobacteriales</taxon>
        <taxon>Nocardiaceae</taxon>
        <taxon>Nocardia</taxon>
    </lineage>
</organism>
<dbReference type="Gene3D" id="1.10.10.1320">
    <property type="entry name" value="Anti-sigma factor, zinc-finger domain"/>
    <property type="match status" value="1"/>
</dbReference>
<reference evidence="5 6" key="1">
    <citation type="submission" date="2021-01" db="EMBL/GenBank/DDBJ databases">
        <title>WGS of actinomycetes isolated from Thailand.</title>
        <authorList>
            <person name="Thawai C."/>
        </authorList>
    </citation>
    <scope>NUCLEOTIDE SEQUENCE [LARGE SCALE GENOMIC DNA]</scope>
    <source>
        <strain evidence="5 6">LPG 2</strain>
    </source>
</reference>
<keyword evidence="6" id="KW-1185">Reference proteome</keyword>
<dbReference type="InterPro" id="IPR041916">
    <property type="entry name" value="Anti_sigma_zinc_sf"/>
</dbReference>
<dbReference type="Pfam" id="PF13490">
    <property type="entry name" value="zf-HC2"/>
    <property type="match status" value="1"/>
</dbReference>
<protein>
    <submittedName>
        <fullName evidence="5">Zf-HC2 domain-containing protein</fullName>
    </submittedName>
</protein>
<feature type="transmembrane region" description="Helical" evidence="3">
    <location>
        <begin position="100"/>
        <end position="122"/>
    </location>
</feature>
<evidence type="ECO:0000256" key="2">
    <source>
        <dbReference type="ARBA" id="ARBA00023163"/>
    </source>
</evidence>
<dbReference type="RefSeq" id="WP_201942461.1">
    <property type="nucleotide sequence ID" value="NZ_JAERRJ010000001.1"/>
</dbReference>